<dbReference type="Proteomes" id="UP000193920">
    <property type="component" value="Unassembled WGS sequence"/>
</dbReference>
<accession>A0A1Y1ZKD0</accession>
<dbReference type="PANTHER" id="PTHR14604">
    <property type="entry name" value="WD40 REPEAT PF20"/>
    <property type="match status" value="1"/>
</dbReference>
<dbReference type="CDD" id="cd00200">
    <property type="entry name" value="WD40"/>
    <property type="match status" value="1"/>
</dbReference>
<feature type="region of interest" description="Disordered" evidence="5">
    <location>
        <begin position="302"/>
        <end position="321"/>
    </location>
</feature>
<evidence type="ECO:0000313" key="6">
    <source>
        <dbReference type="EMBL" id="ORY10701.1"/>
    </source>
</evidence>
<feature type="repeat" description="WD" evidence="3">
    <location>
        <begin position="441"/>
        <end position="482"/>
    </location>
</feature>
<dbReference type="EMBL" id="MCOG01000390">
    <property type="protein sequence ID" value="ORY10701.1"/>
    <property type="molecule type" value="Genomic_DNA"/>
</dbReference>
<feature type="coiled-coil region" evidence="4">
    <location>
        <begin position="245"/>
        <end position="275"/>
    </location>
</feature>
<name>A0A1Y1ZKD0_9FUNG</name>
<dbReference type="OrthoDB" id="538223at2759"/>
<dbReference type="Gene3D" id="2.130.10.10">
    <property type="entry name" value="YVTN repeat-like/Quinoprotein amine dehydrogenase"/>
    <property type="match status" value="2"/>
</dbReference>
<dbReference type="PROSITE" id="PS00678">
    <property type="entry name" value="WD_REPEATS_1"/>
    <property type="match status" value="2"/>
</dbReference>
<dbReference type="InterPro" id="IPR050995">
    <property type="entry name" value="WD-F-box_domain-protein"/>
</dbReference>
<dbReference type="Pfam" id="PF00400">
    <property type="entry name" value="WD40"/>
    <property type="match status" value="4"/>
</dbReference>
<dbReference type="InterPro" id="IPR020472">
    <property type="entry name" value="WD40_PAC1"/>
</dbReference>
<dbReference type="InterPro" id="IPR019775">
    <property type="entry name" value="WD40_repeat_CS"/>
</dbReference>
<dbReference type="AlphaFoldDB" id="A0A1Y1ZKD0"/>
<dbReference type="PROSITE" id="PS50082">
    <property type="entry name" value="WD_REPEATS_2"/>
    <property type="match status" value="4"/>
</dbReference>
<reference evidence="6 7" key="1">
    <citation type="submission" date="2016-08" db="EMBL/GenBank/DDBJ databases">
        <title>A Parts List for Fungal Cellulosomes Revealed by Comparative Genomics.</title>
        <authorList>
            <consortium name="DOE Joint Genome Institute"/>
            <person name="Haitjema C.H."/>
            <person name="Gilmore S.P."/>
            <person name="Henske J.K."/>
            <person name="Solomon K.V."/>
            <person name="De Groot R."/>
            <person name="Kuo A."/>
            <person name="Mondo S.J."/>
            <person name="Salamov A.A."/>
            <person name="Labutti K."/>
            <person name="Zhao Z."/>
            <person name="Chiniquy J."/>
            <person name="Barry K."/>
            <person name="Brewer H.M."/>
            <person name="Purvine S.O."/>
            <person name="Wright A.T."/>
            <person name="Boxma B."/>
            <person name="Van Alen T."/>
            <person name="Hackstein J.H."/>
            <person name="Baker S.E."/>
            <person name="Grigoriev I.V."/>
            <person name="O'Malley M.A."/>
        </authorList>
    </citation>
    <scope>NUCLEOTIDE SEQUENCE [LARGE SCALE GENOMIC DNA]</scope>
    <source>
        <strain evidence="6 7">G1</strain>
    </source>
</reference>
<evidence type="ECO:0000313" key="7">
    <source>
        <dbReference type="Proteomes" id="UP000193920"/>
    </source>
</evidence>
<dbReference type="PRINTS" id="PR00320">
    <property type="entry name" value="GPROTEINBRPT"/>
</dbReference>
<dbReference type="PROSITE" id="PS50294">
    <property type="entry name" value="WD_REPEATS_REGION"/>
    <property type="match status" value="4"/>
</dbReference>
<gene>
    <name evidence="6" type="ORF">LY90DRAFT_518646</name>
</gene>
<feature type="repeat" description="WD" evidence="3">
    <location>
        <begin position="399"/>
        <end position="440"/>
    </location>
</feature>
<evidence type="ECO:0000256" key="2">
    <source>
        <dbReference type="ARBA" id="ARBA00022737"/>
    </source>
</evidence>
<dbReference type="STRING" id="1754190.A0A1Y1ZKD0"/>
<keyword evidence="2" id="KW-0677">Repeat</keyword>
<evidence type="ECO:0000256" key="1">
    <source>
        <dbReference type="ARBA" id="ARBA00022574"/>
    </source>
</evidence>
<feature type="repeat" description="WD" evidence="3">
    <location>
        <begin position="483"/>
        <end position="524"/>
    </location>
</feature>
<proteinExistence type="predicted"/>
<dbReference type="InterPro" id="IPR015943">
    <property type="entry name" value="WD40/YVTN_repeat-like_dom_sf"/>
</dbReference>
<evidence type="ECO:0000256" key="5">
    <source>
        <dbReference type="SAM" id="MobiDB-lite"/>
    </source>
</evidence>
<dbReference type="InterPro" id="IPR036322">
    <property type="entry name" value="WD40_repeat_dom_sf"/>
</dbReference>
<sequence length="551" mass="63481">MDTVQSIGSPQKNIEMEKWTDKNSKTFVLESVPDLFQSDSEDDYLYEEIPIEEFEDDKSDTEDENLEKTVRNITERKFFEDNENEIKNVEVNKDNVANTEKQSEVVEDYIRNFFYSRGLKKSLETFQEEWYEFKKKGNLTPEDSVIVPDVYIKNQKLTDNIQKLRANIEEYKEIANKAQSTFEKLKKERDFHRMHHQRVVQEKNKLISDINRLKNKCSMFEPMVEGIQKKYETAMKEKMLTKLDRDRLSAKIVSLETTITQLENLVKESDNKKKNGHISQSNSSSRYILNEEEMNAAAAATVANNSTSANQIGRKNSHRRMISGREGIIPAGNRQNPYSNMDIQPVNPSHMNVIQSIKGHDAAISSIKLHPKKKILATVSDDKYWKMWAFPSGELIMSGMGHSDWIADCDFHPKGGQLATASGDSTIKIWDFLKGQAIATLSEHTQAVWGCAYHDLGDFIVSGSMDHTAKLWDIQMEKCKHTYRGHSDSINNVGFQPYSNIMYTCSSDKSISLWDIRTNMVTQTLYGHNNSINYGTFSLKVQYIYIYNYNN</sequence>
<evidence type="ECO:0000256" key="4">
    <source>
        <dbReference type="SAM" id="Coils"/>
    </source>
</evidence>
<dbReference type="SMART" id="SM00320">
    <property type="entry name" value="WD40"/>
    <property type="match status" value="4"/>
</dbReference>
<protein>
    <submittedName>
        <fullName evidence="6">WD40 repeat-like protein</fullName>
    </submittedName>
</protein>
<comment type="caution">
    <text evidence="6">The sequence shown here is derived from an EMBL/GenBank/DDBJ whole genome shotgun (WGS) entry which is preliminary data.</text>
</comment>
<keyword evidence="1 3" id="KW-0853">WD repeat</keyword>
<organism evidence="6 7">
    <name type="scientific">Neocallimastix californiae</name>
    <dbReference type="NCBI Taxonomy" id="1754190"/>
    <lineage>
        <taxon>Eukaryota</taxon>
        <taxon>Fungi</taxon>
        <taxon>Fungi incertae sedis</taxon>
        <taxon>Chytridiomycota</taxon>
        <taxon>Chytridiomycota incertae sedis</taxon>
        <taxon>Neocallimastigomycetes</taxon>
        <taxon>Neocallimastigales</taxon>
        <taxon>Neocallimastigaceae</taxon>
        <taxon>Neocallimastix</taxon>
    </lineage>
</organism>
<evidence type="ECO:0000256" key="3">
    <source>
        <dbReference type="PROSITE-ProRule" id="PRU00221"/>
    </source>
</evidence>
<dbReference type="SUPFAM" id="SSF50978">
    <property type="entry name" value="WD40 repeat-like"/>
    <property type="match status" value="1"/>
</dbReference>
<feature type="coiled-coil region" evidence="4">
    <location>
        <begin position="154"/>
        <end position="216"/>
    </location>
</feature>
<dbReference type="PANTHER" id="PTHR14604:SF3">
    <property type="entry name" value="SPERM-ASSOCIATED ANTIGEN 16 PROTEIN"/>
    <property type="match status" value="1"/>
</dbReference>
<dbReference type="InterPro" id="IPR001680">
    <property type="entry name" value="WD40_rpt"/>
</dbReference>
<keyword evidence="4" id="KW-0175">Coiled coil</keyword>
<keyword evidence="7" id="KW-1185">Reference proteome</keyword>
<feature type="repeat" description="WD" evidence="3">
    <location>
        <begin position="357"/>
        <end position="398"/>
    </location>
</feature>